<evidence type="ECO:0000313" key="3">
    <source>
        <dbReference type="Proteomes" id="UP000499080"/>
    </source>
</evidence>
<keyword evidence="3" id="KW-1185">Reference proteome</keyword>
<dbReference type="EMBL" id="BGPR01011633">
    <property type="protein sequence ID" value="GBN52245.1"/>
    <property type="molecule type" value="Genomic_DNA"/>
</dbReference>
<evidence type="ECO:0000313" key="2">
    <source>
        <dbReference type="EMBL" id="GBN52245.1"/>
    </source>
</evidence>
<organism evidence="2 3">
    <name type="scientific">Araneus ventricosus</name>
    <name type="common">Orbweaver spider</name>
    <name type="synonym">Epeira ventricosa</name>
    <dbReference type="NCBI Taxonomy" id="182803"/>
    <lineage>
        <taxon>Eukaryota</taxon>
        <taxon>Metazoa</taxon>
        <taxon>Ecdysozoa</taxon>
        <taxon>Arthropoda</taxon>
        <taxon>Chelicerata</taxon>
        <taxon>Arachnida</taxon>
        <taxon>Araneae</taxon>
        <taxon>Araneomorphae</taxon>
        <taxon>Entelegynae</taxon>
        <taxon>Araneoidea</taxon>
        <taxon>Araneidae</taxon>
        <taxon>Araneus</taxon>
    </lineage>
</organism>
<comment type="caution">
    <text evidence="2">The sequence shown here is derived from an EMBL/GenBank/DDBJ whole genome shotgun (WGS) entry which is preliminary data.</text>
</comment>
<accession>A0A4Y2PJU0</accession>
<dbReference type="GO" id="GO:0046983">
    <property type="term" value="F:protein dimerization activity"/>
    <property type="evidence" value="ECO:0007669"/>
    <property type="project" value="InterPro"/>
</dbReference>
<proteinExistence type="predicted"/>
<evidence type="ECO:0000259" key="1">
    <source>
        <dbReference type="Pfam" id="PF05699"/>
    </source>
</evidence>
<sequence>MIIESELRYLSSKHNAAKILSQKLLGSLKERSVKILQNSLLCHDSLSDPRFKKLYMNPPHCQQSLYQFQSRSKLSPLPQTEARTTPKPLWPSHDERVAKSGPVEIEGSFLNELRLYLRQPLLPRWSDPLVFWDQNKICIPGLSFIAKNYLSSVGS</sequence>
<dbReference type="OrthoDB" id="6620210at2759"/>
<feature type="domain" description="HAT C-terminal dimerisation" evidence="1">
    <location>
        <begin position="112"/>
        <end position="152"/>
    </location>
</feature>
<dbReference type="Proteomes" id="UP000499080">
    <property type="component" value="Unassembled WGS sequence"/>
</dbReference>
<name>A0A4Y2PJU0_ARAVE</name>
<reference evidence="2 3" key="1">
    <citation type="journal article" date="2019" name="Sci. Rep.">
        <title>Orb-weaving spider Araneus ventricosus genome elucidates the spidroin gene catalogue.</title>
        <authorList>
            <person name="Kono N."/>
            <person name="Nakamura H."/>
            <person name="Ohtoshi R."/>
            <person name="Moran D.A.P."/>
            <person name="Shinohara A."/>
            <person name="Yoshida Y."/>
            <person name="Fujiwara M."/>
            <person name="Mori M."/>
            <person name="Tomita M."/>
            <person name="Arakawa K."/>
        </authorList>
    </citation>
    <scope>NUCLEOTIDE SEQUENCE [LARGE SCALE GENOMIC DNA]</scope>
</reference>
<protein>
    <recommendedName>
        <fullName evidence="1">HAT C-terminal dimerisation domain-containing protein</fullName>
    </recommendedName>
</protein>
<dbReference type="Pfam" id="PF05699">
    <property type="entry name" value="Dimer_Tnp_hAT"/>
    <property type="match status" value="1"/>
</dbReference>
<gene>
    <name evidence="2" type="ORF">AVEN_141888_1</name>
</gene>
<dbReference type="InterPro" id="IPR008906">
    <property type="entry name" value="HATC_C_dom"/>
</dbReference>
<dbReference type="AlphaFoldDB" id="A0A4Y2PJU0"/>